<proteinExistence type="predicted"/>
<evidence type="ECO:0000259" key="3">
    <source>
        <dbReference type="Pfam" id="PF16344"/>
    </source>
</evidence>
<evidence type="ECO:0000259" key="2">
    <source>
        <dbReference type="Pfam" id="PF04773"/>
    </source>
</evidence>
<evidence type="ECO:0000313" key="4">
    <source>
        <dbReference type="EMBL" id="SFW27618.1"/>
    </source>
</evidence>
<dbReference type="OrthoDB" id="649666at2"/>
<protein>
    <submittedName>
        <fullName evidence="4">FecR family protein</fullName>
    </submittedName>
</protein>
<dbReference type="AlphaFoldDB" id="A0A1K1MWR7"/>
<feature type="transmembrane region" description="Helical" evidence="1">
    <location>
        <begin position="95"/>
        <end position="113"/>
    </location>
</feature>
<gene>
    <name evidence="4" type="ORF">SAMN05660313_01005</name>
</gene>
<accession>A0A1K1MWR7</accession>
<dbReference type="InterPro" id="IPR006860">
    <property type="entry name" value="FecR"/>
</dbReference>
<dbReference type="InterPro" id="IPR012373">
    <property type="entry name" value="Ferrdict_sens_TM"/>
</dbReference>
<dbReference type="Gene3D" id="3.55.50.30">
    <property type="match status" value="1"/>
</dbReference>
<keyword evidence="1" id="KW-0472">Membrane</keyword>
<feature type="domain" description="Protein FecR C-terminal" evidence="3">
    <location>
        <begin position="329"/>
        <end position="398"/>
    </location>
</feature>
<dbReference type="Pfam" id="PF04773">
    <property type="entry name" value="FecR"/>
    <property type="match status" value="1"/>
</dbReference>
<evidence type="ECO:0000313" key="5">
    <source>
        <dbReference type="Proteomes" id="UP000183257"/>
    </source>
</evidence>
<sequence>MDNKKKHILKLIANYTAKDISLKELEELEDWINQDNKNKATFNSYVTIYKRAKEANFVKQTNTEYAWNSIVTKLNNTEKFTVDSKKAKENRLHSFIKYAVAASIIFVAGFLYINKTKEVKEDLKDSPAIVVQEPILPGTDKAILTLANGTSVALEKGENYKKDNLNSNGEELVYSPSSSKEIAFNYLTVPRGGQFFVQLADGTKVWLNSDSKLKYPENFTEGKVREVELVYGEAYFDVSPSTDHKGARFKVLSKYQDIEVLGTEFNVKAYTDEDKIYTTLVEGKVSLEKENVKSFLAPGQQAVTKQGIGEVTVQYIDVAAEISWKKGLFTFKRESLKQIMKTLSRWYNVDVVFLNKDLENIEFKGVFNKKQTIEEVLTLIQNTNFINQYKIDGQTVLIN</sequence>
<organism evidence="4 5">
    <name type="scientific">Cellulophaga fucicola</name>
    <dbReference type="NCBI Taxonomy" id="76595"/>
    <lineage>
        <taxon>Bacteria</taxon>
        <taxon>Pseudomonadati</taxon>
        <taxon>Bacteroidota</taxon>
        <taxon>Flavobacteriia</taxon>
        <taxon>Flavobacteriales</taxon>
        <taxon>Flavobacteriaceae</taxon>
        <taxon>Cellulophaga</taxon>
    </lineage>
</organism>
<dbReference type="PANTHER" id="PTHR30273:SF2">
    <property type="entry name" value="PROTEIN FECR"/>
    <property type="match status" value="1"/>
</dbReference>
<dbReference type="Proteomes" id="UP000183257">
    <property type="component" value="Unassembled WGS sequence"/>
</dbReference>
<reference evidence="5" key="1">
    <citation type="submission" date="2016-11" db="EMBL/GenBank/DDBJ databases">
        <authorList>
            <person name="Varghese N."/>
            <person name="Submissions S."/>
        </authorList>
    </citation>
    <scope>NUCLEOTIDE SEQUENCE [LARGE SCALE GENOMIC DNA]</scope>
    <source>
        <strain evidence="5">DSM 24786</strain>
    </source>
</reference>
<dbReference type="Pfam" id="PF16344">
    <property type="entry name" value="FecR_C"/>
    <property type="match status" value="1"/>
</dbReference>
<name>A0A1K1MWR7_9FLAO</name>
<dbReference type="PANTHER" id="PTHR30273">
    <property type="entry name" value="PERIPLASMIC SIGNAL SENSOR AND SIGMA FACTOR ACTIVATOR FECR-RELATED"/>
    <property type="match status" value="1"/>
</dbReference>
<dbReference type="STRING" id="76595.SAMN05660313_01005"/>
<dbReference type="EMBL" id="FPIY01000001">
    <property type="protein sequence ID" value="SFW27618.1"/>
    <property type="molecule type" value="Genomic_DNA"/>
</dbReference>
<feature type="domain" description="FecR protein" evidence="2">
    <location>
        <begin position="189"/>
        <end position="285"/>
    </location>
</feature>
<keyword evidence="1" id="KW-1133">Transmembrane helix</keyword>
<evidence type="ECO:0000256" key="1">
    <source>
        <dbReference type="SAM" id="Phobius"/>
    </source>
</evidence>
<dbReference type="RefSeq" id="WP_072302648.1">
    <property type="nucleotide sequence ID" value="NZ_FPIY01000001.1"/>
</dbReference>
<dbReference type="Gene3D" id="2.60.120.1440">
    <property type="match status" value="1"/>
</dbReference>
<dbReference type="GO" id="GO:0016989">
    <property type="term" value="F:sigma factor antagonist activity"/>
    <property type="evidence" value="ECO:0007669"/>
    <property type="project" value="TreeGrafter"/>
</dbReference>
<keyword evidence="1" id="KW-0812">Transmembrane</keyword>
<dbReference type="InterPro" id="IPR032508">
    <property type="entry name" value="FecR_C"/>
</dbReference>
<keyword evidence="5" id="KW-1185">Reference proteome</keyword>